<comment type="caution">
    <text evidence="1">The sequence shown here is derived from an EMBL/GenBank/DDBJ whole genome shotgun (WGS) entry which is preliminary data.</text>
</comment>
<evidence type="ECO:0000313" key="1">
    <source>
        <dbReference type="EMBL" id="KAJ3640511.1"/>
    </source>
</evidence>
<accession>A0AA38HP55</accession>
<dbReference type="Proteomes" id="UP001168821">
    <property type="component" value="Unassembled WGS sequence"/>
</dbReference>
<proteinExistence type="predicted"/>
<dbReference type="Gene3D" id="3.30.420.10">
    <property type="entry name" value="Ribonuclease H-like superfamily/Ribonuclease H"/>
    <property type="match status" value="1"/>
</dbReference>
<evidence type="ECO:0000313" key="2">
    <source>
        <dbReference type="Proteomes" id="UP001168821"/>
    </source>
</evidence>
<name>A0AA38HP55_9CUCU</name>
<dbReference type="AlphaFoldDB" id="A0AA38HP55"/>
<dbReference type="PANTHER" id="PTHR47326:SF1">
    <property type="entry name" value="HTH PSQ-TYPE DOMAIN-CONTAINING PROTEIN"/>
    <property type="match status" value="1"/>
</dbReference>
<dbReference type="InterPro" id="IPR036397">
    <property type="entry name" value="RNaseH_sf"/>
</dbReference>
<sequence length="360" mass="42498">MGYSLEQNTFIVMSYYRNGVLNEYGDWVYSVDACKDEYLVKYPVVIEEESLKTHIRRIVARFNDTGSVCKGKPTGRPEVSEDVVDDLRTRMEQSPKKSLSKLSLQSGVPYSTCQKVVKKKLHMHPYKISLVQELQPADFPRRVQYCHWFQANLDDNRILDLSFFSDEAWFHLSGYVNSQNFRIWSTENPHAFEETPLHAMKVGVWLAVSRRRFIDPIFFQDTINAARYREQILDVFVNQLLPEELESGYFQQDGATAHTTRENLRYLEEFYDDRIISLRANPEWPPRSPDLTPLDFSVFGWMKDSIYKNRIHTLEELMDKITRFCNENLNEEVLQDIFENKKRRVALCLRENGQHFQHLL</sequence>
<organism evidence="1 2">
    <name type="scientific">Zophobas morio</name>
    <dbReference type="NCBI Taxonomy" id="2755281"/>
    <lineage>
        <taxon>Eukaryota</taxon>
        <taxon>Metazoa</taxon>
        <taxon>Ecdysozoa</taxon>
        <taxon>Arthropoda</taxon>
        <taxon>Hexapoda</taxon>
        <taxon>Insecta</taxon>
        <taxon>Pterygota</taxon>
        <taxon>Neoptera</taxon>
        <taxon>Endopterygota</taxon>
        <taxon>Coleoptera</taxon>
        <taxon>Polyphaga</taxon>
        <taxon>Cucujiformia</taxon>
        <taxon>Tenebrionidae</taxon>
        <taxon>Zophobas</taxon>
    </lineage>
</organism>
<dbReference type="PANTHER" id="PTHR47326">
    <property type="entry name" value="TRANSPOSABLE ELEMENT TC3 TRANSPOSASE-LIKE PROTEIN"/>
    <property type="match status" value="1"/>
</dbReference>
<keyword evidence="2" id="KW-1185">Reference proteome</keyword>
<evidence type="ECO:0008006" key="3">
    <source>
        <dbReference type="Google" id="ProtNLM"/>
    </source>
</evidence>
<dbReference type="EMBL" id="JALNTZ010000010">
    <property type="protein sequence ID" value="KAJ3640511.1"/>
    <property type="molecule type" value="Genomic_DNA"/>
</dbReference>
<protein>
    <recommendedName>
        <fullName evidence="3">Transposable element Tc3 transposase</fullName>
    </recommendedName>
</protein>
<dbReference type="GO" id="GO:0003676">
    <property type="term" value="F:nucleic acid binding"/>
    <property type="evidence" value="ECO:0007669"/>
    <property type="project" value="InterPro"/>
</dbReference>
<gene>
    <name evidence="1" type="ORF">Zmor_003804</name>
</gene>
<reference evidence="1" key="1">
    <citation type="journal article" date="2023" name="G3 (Bethesda)">
        <title>Whole genome assemblies of Zophobas morio and Tenebrio molitor.</title>
        <authorList>
            <person name="Kaur S."/>
            <person name="Stinson S.A."/>
            <person name="diCenzo G.C."/>
        </authorList>
    </citation>
    <scope>NUCLEOTIDE SEQUENCE</scope>
    <source>
        <strain evidence="1">QUZm001</strain>
    </source>
</reference>